<feature type="region of interest" description="Disordered" evidence="5">
    <location>
        <begin position="241"/>
        <end position="262"/>
    </location>
</feature>
<organism evidence="8 9">
    <name type="scientific">Rhizobium grahamii</name>
    <dbReference type="NCBI Taxonomy" id="1120045"/>
    <lineage>
        <taxon>Bacteria</taxon>
        <taxon>Pseudomonadati</taxon>
        <taxon>Pseudomonadota</taxon>
        <taxon>Alphaproteobacteria</taxon>
        <taxon>Hyphomicrobiales</taxon>
        <taxon>Rhizobiaceae</taxon>
        <taxon>Rhizobium/Agrobacterium group</taxon>
        <taxon>Rhizobium</taxon>
    </lineage>
</organism>
<evidence type="ECO:0000256" key="5">
    <source>
        <dbReference type="SAM" id="MobiDB-lite"/>
    </source>
</evidence>
<gene>
    <name evidence="8" type="ORF">B5K06_16900</name>
</gene>
<feature type="transmembrane region" description="Helical" evidence="6">
    <location>
        <begin position="197"/>
        <end position="217"/>
    </location>
</feature>
<dbReference type="InterPro" id="IPR035952">
    <property type="entry name" value="Rhomboid-like_sf"/>
</dbReference>
<evidence type="ECO:0000256" key="1">
    <source>
        <dbReference type="ARBA" id="ARBA00004141"/>
    </source>
</evidence>
<proteinExistence type="predicted"/>
<dbReference type="OrthoDB" id="9813074at2"/>
<dbReference type="GO" id="GO:0004252">
    <property type="term" value="F:serine-type endopeptidase activity"/>
    <property type="evidence" value="ECO:0007669"/>
    <property type="project" value="InterPro"/>
</dbReference>
<keyword evidence="8" id="KW-0645">Protease</keyword>
<protein>
    <submittedName>
        <fullName evidence="8">Rhomboid family intramembrane serine protease</fullName>
    </submittedName>
</protein>
<dbReference type="EMBL" id="NAAC01000017">
    <property type="protein sequence ID" value="RDJ09467.1"/>
    <property type="molecule type" value="Genomic_DNA"/>
</dbReference>
<feature type="transmembrane region" description="Helical" evidence="6">
    <location>
        <begin position="162"/>
        <end position="185"/>
    </location>
</feature>
<comment type="caution">
    <text evidence="8">The sequence shown here is derived from an EMBL/GenBank/DDBJ whole genome shotgun (WGS) entry which is preliminary data.</text>
</comment>
<dbReference type="PANTHER" id="PTHR43731:SF34">
    <property type="entry name" value="PEPTIDASE S54 RHOMBOID DOMAIN-CONTAINING PROTEIN"/>
    <property type="match status" value="1"/>
</dbReference>
<keyword evidence="2 6" id="KW-0812">Transmembrane</keyword>
<name>A0A370KLQ7_9HYPH</name>
<dbReference type="Pfam" id="PF01694">
    <property type="entry name" value="Rhomboid"/>
    <property type="match status" value="1"/>
</dbReference>
<dbReference type="SUPFAM" id="SSF144091">
    <property type="entry name" value="Rhomboid-like"/>
    <property type="match status" value="1"/>
</dbReference>
<evidence type="ECO:0000256" key="4">
    <source>
        <dbReference type="ARBA" id="ARBA00023136"/>
    </source>
</evidence>
<reference evidence="8 9" key="1">
    <citation type="submission" date="2017-03" db="EMBL/GenBank/DDBJ databases">
        <title>Genome analysis of Rhizobial strains effectives or ineffectives for nitrogen fixation isolated from bean seeds.</title>
        <authorList>
            <person name="Peralta H."/>
            <person name="Aguilar-Vera A."/>
            <person name="Mora Y."/>
            <person name="Vargas-Lagunas C."/>
            <person name="Girard L."/>
            <person name="Mora J."/>
        </authorList>
    </citation>
    <scope>NUCLEOTIDE SEQUENCE [LARGE SCALE GENOMIC DNA]</scope>
    <source>
        <strain evidence="8 9">CCGM3</strain>
    </source>
</reference>
<evidence type="ECO:0000313" key="9">
    <source>
        <dbReference type="Proteomes" id="UP000254939"/>
    </source>
</evidence>
<dbReference type="Gene3D" id="1.20.1540.10">
    <property type="entry name" value="Rhomboid-like"/>
    <property type="match status" value="1"/>
</dbReference>
<accession>A0A370KLQ7</accession>
<keyword evidence="4 6" id="KW-0472">Membrane</keyword>
<dbReference type="GO" id="GO:0006508">
    <property type="term" value="P:proteolysis"/>
    <property type="evidence" value="ECO:0007669"/>
    <property type="project" value="UniProtKB-KW"/>
</dbReference>
<dbReference type="GO" id="GO:0016020">
    <property type="term" value="C:membrane"/>
    <property type="evidence" value="ECO:0007669"/>
    <property type="project" value="UniProtKB-SubCell"/>
</dbReference>
<feature type="transmembrane region" description="Helical" evidence="6">
    <location>
        <begin position="16"/>
        <end position="38"/>
    </location>
</feature>
<dbReference type="RefSeq" id="WP_114713934.1">
    <property type="nucleotide sequence ID" value="NZ_KZ857260.1"/>
</dbReference>
<dbReference type="Proteomes" id="UP000254939">
    <property type="component" value="Unassembled WGS sequence"/>
</dbReference>
<feature type="domain" description="Peptidase S54 rhomboid" evidence="7">
    <location>
        <begin position="74"/>
        <end position="219"/>
    </location>
</feature>
<feature type="transmembrane region" description="Helical" evidence="6">
    <location>
        <begin position="76"/>
        <end position="100"/>
    </location>
</feature>
<evidence type="ECO:0000256" key="6">
    <source>
        <dbReference type="SAM" id="Phobius"/>
    </source>
</evidence>
<keyword evidence="3 6" id="KW-1133">Transmembrane helix</keyword>
<feature type="transmembrane region" description="Helical" evidence="6">
    <location>
        <begin position="112"/>
        <end position="130"/>
    </location>
</feature>
<dbReference type="InterPro" id="IPR050925">
    <property type="entry name" value="Rhomboid_protease_S54"/>
</dbReference>
<sequence length="262" mass="28522">MFIPLHDANTLKHIKVQWVTMALIAVDFAIWLFTGVVASQSVSQATIVGLGYIPAVSFHHATLAPALALIPEPLTYITYSFVHSGFWHLAPNMLFLWVFGDNVEDAMGHFRFLVFYLLCAAVGALVHGLVGPTSEAPLVGASGAISGVVTAYVVLHPRVKVWVLVLMRVPLPLPAFVPLLLWIGQQFVMLVLEQNGGISWGAHVGGIVAGGVLVLVMRRRGVPLFDREVVMPRAVRDRPTPNPAMVAVPGQPLRPRLPWDKP</sequence>
<feature type="transmembrane region" description="Helical" evidence="6">
    <location>
        <begin position="50"/>
        <end position="70"/>
    </location>
</feature>
<comment type="subcellular location">
    <subcellularLocation>
        <location evidence="1">Membrane</location>
        <topology evidence="1">Multi-pass membrane protein</topology>
    </subcellularLocation>
</comment>
<evidence type="ECO:0000313" key="8">
    <source>
        <dbReference type="EMBL" id="RDJ09467.1"/>
    </source>
</evidence>
<keyword evidence="8" id="KW-0378">Hydrolase</keyword>
<feature type="transmembrane region" description="Helical" evidence="6">
    <location>
        <begin position="136"/>
        <end position="155"/>
    </location>
</feature>
<dbReference type="InterPro" id="IPR022764">
    <property type="entry name" value="Peptidase_S54_rhomboid_dom"/>
</dbReference>
<evidence type="ECO:0000256" key="3">
    <source>
        <dbReference type="ARBA" id="ARBA00022989"/>
    </source>
</evidence>
<evidence type="ECO:0000256" key="2">
    <source>
        <dbReference type="ARBA" id="ARBA00022692"/>
    </source>
</evidence>
<dbReference type="PANTHER" id="PTHR43731">
    <property type="entry name" value="RHOMBOID PROTEASE"/>
    <property type="match status" value="1"/>
</dbReference>
<evidence type="ECO:0000259" key="7">
    <source>
        <dbReference type="Pfam" id="PF01694"/>
    </source>
</evidence>
<dbReference type="AlphaFoldDB" id="A0A370KLQ7"/>